<evidence type="ECO:0000256" key="7">
    <source>
        <dbReference type="SAM" id="Phobius"/>
    </source>
</evidence>
<dbReference type="GO" id="GO:0000155">
    <property type="term" value="F:phosphorelay sensor kinase activity"/>
    <property type="evidence" value="ECO:0007669"/>
    <property type="project" value="InterPro"/>
</dbReference>
<dbReference type="SMART" id="SM00387">
    <property type="entry name" value="HATPase_c"/>
    <property type="match status" value="1"/>
</dbReference>
<name>A0A7Y8KZM4_9BURK</name>
<dbReference type="PANTHER" id="PTHR43711:SF1">
    <property type="entry name" value="HISTIDINE KINASE 1"/>
    <property type="match status" value="1"/>
</dbReference>
<keyword evidence="3" id="KW-0597">Phosphoprotein</keyword>
<dbReference type="Gene3D" id="1.10.287.130">
    <property type="match status" value="1"/>
</dbReference>
<keyword evidence="10" id="KW-1185">Reference proteome</keyword>
<dbReference type="CDD" id="cd00075">
    <property type="entry name" value="HATPase"/>
    <property type="match status" value="1"/>
</dbReference>
<dbReference type="PRINTS" id="PR00344">
    <property type="entry name" value="BCTRLSENSOR"/>
</dbReference>
<dbReference type="Pfam" id="PF00512">
    <property type="entry name" value="HisKA"/>
    <property type="match status" value="1"/>
</dbReference>
<evidence type="ECO:0000313" key="10">
    <source>
        <dbReference type="Proteomes" id="UP000545507"/>
    </source>
</evidence>
<dbReference type="EMBL" id="VYGV01000016">
    <property type="protein sequence ID" value="NWF47491.1"/>
    <property type="molecule type" value="Genomic_DNA"/>
</dbReference>
<evidence type="ECO:0000256" key="6">
    <source>
        <dbReference type="ARBA" id="ARBA00023012"/>
    </source>
</evidence>
<dbReference type="PROSITE" id="PS50109">
    <property type="entry name" value="HIS_KIN"/>
    <property type="match status" value="1"/>
</dbReference>
<dbReference type="PANTHER" id="PTHR43711">
    <property type="entry name" value="TWO-COMPONENT HISTIDINE KINASE"/>
    <property type="match status" value="1"/>
</dbReference>
<dbReference type="InterPro" id="IPR036890">
    <property type="entry name" value="HATPase_C_sf"/>
</dbReference>
<gene>
    <name evidence="9" type="ORF">F3K02_19885</name>
</gene>
<dbReference type="InterPro" id="IPR004358">
    <property type="entry name" value="Sig_transdc_His_kin-like_C"/>
</dbReference>
<evidence type="ECO:0000256" key="1">
    <source>
        <dbReference type="ARBA" id="ARBA00000085"/>
    </source>
</evidence>
<dbReference type="AlphaFoldDB" id="A0A7Y8KZM4"/>
<feature type="transmembrane region" description="Helical" evidence="7">
    <location>
        <begin position="143"/>
        <end position="162"/>
    </location>
</feature>
<keyword evidence="7" id="KW-0812">Transmembrane</keyword>
<protein>
    <recommendedName>
        <fullName evidence="2">histidine kinase</fullName>
        <ecNumber evidence="2">2.7.13.3</ecNumber>
    </recommendedName>
</protein>
<dbReference type="SUPFAM" id="SSF47384">
    <property type="entry name" value="Homodimeric domain of signal transducing histidine kinase"/>
    <property type="match status" value="1"/>
</dbReference>
<dbReference type="InterPro" id="IPR003661">
    <property type="entry name" value="HisK_dim/P_dom"/>
</dbReference>
<feature type="transmembrane region" description="Helical" evidence="7">
    <location>
        <begin position="68"/>
        <end position="86"/>
    </location>
</feature>
<evidence type="ECO:0000313" key="9">
    <source>
        <dbReference type="EMBL" id="NWF47491.1"/>
    </source>
</evidence>
<feature type="transmembrane region" description="Helical" evidence="7">
    <location>
        <begin position="174"/>
        <end position="192"/>
    </location>
</feature>
<dbReference type="InterPro" id="IPR003594">
    <property type="entry name" value="HATPase_dom"/>
</dbReference>
<dbReference type="InterPro" id="IPR036097">
    <property type="entry name" value="HisK_dim/P_sf"/>
</dbReference>
<dbReference type="Gene3D" id="3.30.565.10">
    <property type="entry name" value="Histidine kinase-like ATPase, C-terminal domain"/>
    <property type="match status" value="1"/>
</dbReference>
<proteinExistence type="predicted"/>
<reference evidence="9 10" key="1">
    <citation type="submission" date="2019-09" db="EMBL/GenBank/DDBJ databases">
        <title>Hydrogenophaga aromatica sp. nov., isolated from a para-xylene-degrading enrichment culture.</title>
        <authorList>
            <person name="Tancsics A."/>
            <person name="Banerjee S."/>
        </authorList>
    </citation>
    <scope>NUCLEOTIDE SEQUENCE [LARGE SCALE GENOMIC DNA]</scope>
    <source>
        <strain evidence="9 10">D2P1</strain>
    </source>
</reference>
<feature type="transmembrane region" description="Helical" evidence="7">
    <location>
        <begin position="98"/>
        <end position="116"/>
    </location>
</feature>
<comment type="catalytic activity">
    <reaction evidence="1">
        <text>ATP + protein L-histidine = ADP + protein N-phospho-L-histidine.</text>
        <dbReference type="EC" id="2.7.13.3"/>
    </reaction>
</comment>
<dbReference type="EC" id="2.7.13.3" evidence="2"/>
<feature type="domain" description="Histidine kinase" evidence="8">
    <location>
        <begin position="211"/>
        <end position="432"/>
    </location>
</feature>
<sequence>MSLDRLWVHSARARLWRWLLGEFVHAPIEPILHPSATRLRWAGFSVFFGNLIFYAIWTVVVRQPYESLFLRIVAACSGALLFLPIISRDASSYRGAWLYSAVCWLVMPVFFFWMYWMNGGNAVWLASISAMFLIYYHMTDWRLATVGSTTGALLSWLVFNALRAPVEASASFSIENLVVIGFAWGTAFVLGFSSANLRRTRLINTLSTMAVMAHELRTPLATVDLLGDVLRNQAQHEMPEQKQKKIEDLATRLQNLVRSMNRQIDTQISNAQLLRLPNEKSPVHAAELVRDVVANYPYRSSHERDCVEVFVQQDFCFMGSRALFSQLLSNLIKNALYSLAASSHASHPGDLRITVGVYHGKGRLAVADKGLGIPHEHQQRIFEPFFSTQTGVGSGLGLTFCKNVVETAKGHIGVFSEPGEGAVFVIDLPLHTATAPERAPPS</sequence>
<keyword evidence="4" id="KW-0808">Transferase</keyword>
<dbReference type="InterPro" id="IPR005467">
    <property type="entry name" value="His_kinase_dom"/>
</dbReference>
<dbReference type="Pfam" id="PF02518">
    <property type="entry name" value="HATPase_c"/>
    <property type="match status" value="1"/>
</dbReference>
<dbReference type="InterPro" id="IPR050736">
    <property type="entry name" value="Sensor_HK_Regulatory"/>
</dbReference>
<evidence type="ECO:0000256" key="4">
    <source>
        <dbReference type="ARBA" id="ARBA00022679"/>
    </source>
</evidence>
<feature type="transmembrane region" description="Helical" evidence="7">
    <location>
        <begin position="122"/>
        <end position="138"/>
    </location>
</feature>
<keyword evidence="7" id="KW-1133">Transmembrane helix</keyword>
<feature type="transmembrane region" description="Helical" evidence="7">
    <location>
        <begin position="41"/>
        <end position="62"/>
    </location>
</feature>
<evidence type="ECO:0000259" key="8">
    <source>
        <dbReference type="PROSITE" id="PS50109"/>
    </source>
</evidence>
<accession>A0A7Y8KZM4</accession>
<keyword evidence="5 9" id="KW-0418">Kinase</keyword>
<keyword evidence="6" id="KW-0902">Two-component regulatory system</keyword>
<organism evidence="9 10">
    <name type="scientific">Hydrogenophaga aromaticivorans</name>
    <dbReference type="NCBI Taxonomy" id="2610898"/>
    <lineage>
        <taxon>Bacteria</taxon>
        <taxon>Pseudomonadati</taxon>
        <taxon>Pseudomonadota</taxon>
        <taxon>Betaproteobacteria</taxon>
        <taxon>Burkholderiales</taxon>
        <taxon>Comamonadaceae</taxon>
        <taxon>Hydrogenophaga</taxon>
    </lineage>
</organism>
<keyword evidence="7" id="KW-0472">Membrane</keyword>
<evidence type="ECO:0000256" key="3">
    <source>
        <dbReference type="ARBA" id="ARBA00022553"/>
    </source>
</evidence>
<evidence type="ECO:0000256" key="5">
    <source>
        <dbReference type="ARBA" id="ARBA00022777"/>
    </source>
</evidence>
<evidence type="ECO:0000256" key="2">
    <source>
        <dbReference type="ARBA" id="ARBA00012438"/>
    </source>
</evidence>
<dbReference type="SUPFAM" id="SSF55874">
    <property type="entry name" value="ATPase domain of HSP90 chaperone/DNA topoisomerase II/histidine kinase"/>
    <property type="match status" value="1"/>
</dbReference>
<dbReference type="Proteomes" id="UP000545507">
    <property type="component" value="Unassembled WGS sequence"/>
</dbReference>
<comment type="caution">
    <text evidence="9">The sequence shown here is derived from an EMBL/GenBank/DDBJ whole genome shotgun (WGS) entry which is preliminary data.</text>
</comment>
<dbReference type="CDD" id="cd00082">
    <property type="entry name" value="HisKA"/>
    <property type="match status" value="1"/>
</dbReference>